<organism evidence="2 3">
    <name type="scientific">Rahnella sp. (strain Y9602)</name>
    <dbReference type="NCBI Taxonomy" id="2703885"/>
    <lineage>
        <taxon>Bacteria</taxon>
        <taxon>Pseudomonadati</taxon>
        <taxon>Pseudomonadota</taxon>
        <taxon>Gammaproteobacteria</taxon>
        <taxon>Enterobacterales</taxon>
        <taxon>Yersiniaceae</taxon>
        <taxon>Rahnella</taxon>
    </lineage>
</organism>
<dbReference type="EMBL" id="CP002506">
    <property type="protein sequence ID" value="ADW76541.1"/>
    <property type="molecule type" value="Genomic_DNA"/>
</dbReference>
<evidence type="ECO:0000256" key="1">
    <source>
        <dbReference type="SAM" id="MobiDB-lite"/>
    </source>
</evidence>
<dbReference type="eggNOG" id="ENOG502ZCB4">
    <property type="taxonomic scope" value="Bacteria"/>
</dbReference>
<gene>
    <name evidence="2" type="ordered locus">Rahaq_4966</name>
</gene>
<dbReference type="RefSeq" id="WP_013578222.1">
    <property type="nucleotide sequence ID" value="NC_015062.1"/>
</dbReference>
<evidence type="ECO:0000313" key="2">
    <source>
        <dbReference type="EMBL" id="ADW76541.1"/>
    </source>
</evidence>
<reference evidence="2 3" key="2">
    <citation type="journal article" date="2012" name="J. Bacteriol.">
        <title>Complete Genome Sequence of Rahnella sp. Strain Y9602, a Gammaproteobacterium Isolate from Metal- and Radionuclide-Contaminated Soil.</title>
        <authorList>
            <person name="Martinez R.J."/>
            <person name="Bruce D."/>
            <person name="Detter C."/>
            <person name="Goodwin L.A."/>
            <person name="Han J."/>
            <person name="Han C.S."/>
            <person name="Held B."/>
            <person name="Land M.L."/>
            <person name="Mikhailova N."/>
            <person name="Nolan M."/>
            <person name="Pennacchio L."/>
            <person name="Pitluck S."/>
            <person name="Tapia R."/>
            <person name="Woyke T."/>
            <person name="Sobecky P.A."/>
        </authorList>
    </citation>
    <scope>NUCLEOTIDE SEQUENCE [LARGE SCALE GENOMIC DNA]</scope>
    <source>
        <strain evidence="2 3">Y9602</strain>
        <plasmid evidence="2 3">pRAHAQ01</plasmid>
    </source>
</reference>
<evidence type="ECO:0000313" key="3">
    <source>
        <dbReference type="Proteomes" id="UP000007257"/>
    </source>
</evidence>
<dbReference type="HOGENOM" id="CLU_107953_0_0_6"/>
<accession>A0A0H3FJN5</accession>
<dbReference type="GO" id="GO:0006270">
    <property type="term" value="P:DNA replication initiation"/>
    <property type="evidence" value="ECO:0007669"/>
    <property type="project" value="InterPro"/>
</dbReference>
<dbReference type="Pfam" id="PF06992">
    <property type="entry name" value="Phage_lambda_P"/>
    <property type="match status" value="1"/>
</dbReference>
<feature type="region of interest" description="Disordered" evidence="1">
    <location>
        <begin position="129"/>
        <end position="148"/>
    </location>
</feature>
<keyword evidence="2" id="KW-0614">Plasmid</keyword>
<geneLocation type="plasmid" evidence="2 3">
    <name>pRAHAQ01</name>
</geneLocation>
<sequence>MTSDQITRVCNACIERCEAGSTWPPDFAEFIALVAEVGGGLVGLTVSDVIAEYKRWKSESWRYGTSEQFPWRHPILYHICVEMRREGIERRLTQPEMDKLAGVKLARWEKKLAAGFSVPPIRRQIAAPKTPVGPTPAMQMAAGKRYVE</sequence>
<dbReference type="InterPro" id="IPR009731">
    <property type="entry name" value="P-like"/>
</dbReference>
<dbReference type="Proteomes" id="UP000007257">
    <property type="component" value="Plasmid pRAHAQ01"/>
</dbReference>
<dbReference type="AlphaFoldDB" id="A0A0H3FJN5"/>
<reference evidence="3" key="1">
    <citation type="submission" date="2011-01" db="EMBL/GenBank/DDBJ databases">
        <title>Complete sequence of plasmid1 of Rahnella sp. Y9602.</title>
        <authorList>
            <consortium name="US DOE Joint Genome Institute"/>
            <person name="Lucas S."/>
            <person name="Copeland A."/>
            <person name="Lapidus A."/>
            <person name="Cheng J.-F."/>
            <person name="Goodwin L."/>
            <person name="Pitluck S."/>
            <person name="Lu M."/>
            <person name="Detter J.C."/>
            <person name="Han C."/>
            <person name="Tapia R."/>
            <person name="Land M."/>
            <person name="Hauser L."/>
            <person name="Kyrpides N."/>
            <person name="Ivanova N."/>
            <person name="Ovchinnikova G."/>
            <person name="Pagani I."/>
            <person name="Sobecky P.A."/>
            <person name="Martinez R.J."/>
            <person name="Woyke T."/>
        </authorList>
    </citation>
    <scope>NUCLEOTIDE SEQUENCE [LARGE SCALE GENOMIC DNA]</scope>
    <source>
        <strain evidence="3">Y9602</strain>
        <plasmid evidence="3">pRAHAQ01</plasmid>
    </source>
</reference>
<name>A0A0H3FJN5_RAHSY</name>
<proteinExistence type="predicted"/>
<dbReference type="KEGG" id="rah:Rahaq_4966"/>
<protein>
    <submittedName>
        <fullName evidence="2">Putative replication protein</fullName>
    </submittedName>
</protein>